<reference evidence="1" key="1">
    <citation type="submission" date="2022-07" db="EMBL/GenBank/DDBJ databases">
        <title>Genomic of Streptomyces cavourensis F2.</title>
        <authorList>
            <person name="Hu S."/>
            <person name="Liang W."/>
        </authorList>
    </citation>
    <scope>NUCLEOTIDE SEQUENCE</scope>
    <source>
        <strain evidence="1">F2</strain>
    </source>
</reference>
<accession>A0ABY5F388</accession>
<proteinExistence type="predicted"/>
<name>A0ABY5F388_9ACTN</name>
<dbReference type="Proteomes" id="UP001058236">
    <property type="component" value="Chromosome"/>
</dbReference>
<dbReference type="EMBL" id="CP101397">
    <property type="protein sequence ID" value="UTR78142.1"/>
    <property type="molecule type" value="Genomic_DNA"/>
</dbReference>
<keyword evidence="2" id="KW-1185">Reference proteome</keyword>
<dbReference type="GeneID" id="97333958"/>
<gene>
    <name evidence="1" type="ORF">NLU04_06615</name>
</gene>
<organism evidence="1 2">
    <name type="scientific">Streptomyces cavourensis</name>
    <dbReference type="NCBI Taxonomy" id="67258"/>
    <lineage>
        <taxon>Bacteria</taxon>
        <taxon>Bacillati</taxon>
        <taxon>Actinomycetota</taxon>
        <taxon>Actinomycetes</taxon>
        <taxon>Kitasatosporales</taxon>
        <taxon>Streptomycetaceae</taxon>
        <taxon>Streptomyces</taxon>
    </lineage>
</organism>
<evidence type="ECO:0000313" key="1">
    <source>
        <dbReference type="EMBL" id="UTR78142.1"/>
    </source>
</evidence>
<protein>
    <submittedName>
        <fullName evidence="1">Uncharacterized protein</fullName>
    </submittedName>
</protein>
<sequence length="50" mass="5426">MRFEIMRLDDVDGTAVDSTVVDAASVDRIVQQAAATGRRLYIRPAESTAS</sequence>
<evidence type="ECO:0000313" key="2">
    <source>
        <dbReference type="Proteomes" id="UP001058236"/>
    </source>
</evidence>
<dbReference type="RefSeq" id="WP_019764414.1">
    <property type="nucleotide sequence ID" value="NZ_BMSP01000003.1"/>
</dbReference>